<keyword evidence="1" id="KW-0560">Oxidoreductase</keyword>
<dbReference type="GO" id="GO:0004497">
    <property type="term" value="F:monooxygenase activity"/>
    <property type="evidence" value="ECO:0007669"/>
    <property type="project" value="UniProtKB-KW"/>
</dbReference>
<proteinExistence type="predicted"/>
<accession>A0A964T2B2</accession>
<dbReference type="Gene3D" id="3.30.70.100">
    <property type="match status" value="1"/>
</dbReference>
<dbReference type="SUPFAM" id="SSF54909">
    <property type="entry name" value="Dimeric alpha+beta barrel"/>
    <property type="match status" value="1"/>
</dbReference>
<evidence type="ECO:0000313" key="2">
    <source>
        <dbReference type="Proteomes" id="UP000773614"/>
    </source>
</evidence>
<dbReference type="OrthoDB" id="9804891at2"/>
<protein>
    <submittedName>
        <fullName evidence="1">Antibiotic biosynthesis monooxygenase</fullName>
    </submittedName>
</protein>
<keyword evidence="1" id="KW-0503">Monooxygenase</keyword>
<dbReference type="RefSeq" id="WP_161138967.1">
    <property type="nucleotide sequence ID" value="NZ_SPKJ01000004.1"/>
</dbReference>
<keyword evidence="2" id="KW-1185">Reference proteome</keyword>
<dbReference type="Proteomes" id="UP000773614">
    <property type="component" value="Unassembled WGS sequence"/>
</dbReference>
<dbReference type="AlphaFoldDB" id="A0A964T2B2"/>
<name>A0A964T2B2_9HYPH</name>
<comment type="caution">
    <text evidence="1">The sequence shown here is derived from an EMBL/GenBank/DDBJ whole genome shotgun (WGS) entry which is preliminary data.</text>
</comment>
<dbReference type="InterPro" id="IPR011008">
    <property type="entry name" value="Dimeric_a/b-barrel"/>
</dbReference>
<organism evidence="1 2">
    <name type="scientific">Propylenella binzhouense</name>
    <dbReference type="NCBI Taxonomy" id="2555902"/>
    <lineage>
        <taxon>Bacteria</taxon>
        <taxon>Pseudomonadati</taxon>
        <taxon>Pseudomonadota</taxon>
        <taxon>Alphaproteobacteria</taxon>
        <taxon>Hyphomicrobiales</taxon>
        <taxon>Propylenellaceae</taxon>
        <taxon>Propylenella</taxon>
    </lineage>
</organism>
<dbReference type="EMBL" id="SPKJ01000004">
    <property type="protein sequence ID" value="MYZ46619.1"/>
    <property type="molecule type" value="Genomic_DNA"/>
</dbReference>
<gene>
    <name evidence="1" type="ORF">E4O86_02645</name>
</gene>
<evidence type="ECO:0000313" key="1">
    <source>
        <dbReference type="EMBL" id="MYZ46619.1"/>
    </source>
</evidence>
<sequence length="100" mass="11096">MVTKALYVVVEARPGRETDAEQFLRDALAMAQAEPQTTVWFALRIGRSTFGIFDAFPDETGREAHLDGRIAAGLKEKVPELFIGDPLIERIDVLAAKLPR</sequence>
<reference evidence="1" key="1">
    <citation type="submission" date="2019-03" db="EMBL/GenBank/DDBJ databases">
        <title>Afifella sp. nov., isolated from activated sludge.</title>
        <authorList>
            <person name="Li Q."/>
            <person name="Liu Y."/>
        </authorList>
    </citation>
    <scope>NUCLEOTIDE SEQUENCE</scope>
    <source>
        <strain evidence="1">L72</strain>
    </source>
</reference>